<dbReference type="EMBL" id="JASCZI010242900">
    <property type="protein sequence ID" value="MED6212297.1"/>
    <property type="molecule type" value="Genomic_DNA"/>
</dbReference>
<dbReference type="InterPro" id="IPR044824">
    <property type="entry name" value="MAIN-like"/>
</dbReference>
<keyword evidence="3" id="KW-1185">Reference proteome</keyword>
<dbReference type="Pfam" id="PF10536">
    <property type="entry name" value="PMD"/>
    <property type="match status" value="1"/>
</dbReference>
<dbReference type="PANTHER" id="PTHR46033:SF8">
    <property type="entry name" value="PROTEIN MAINTENANCE OF MERISTEMS-LIKE"/>
    <property type="match status" value="1"/>
</dbReference>
<protein>
    <recommendedName>
        <fullName evidence="1">Aminotransferase-like plant mobile domain-containing protein</fullName>
    </recommendedName>
</protein>
<name>A0ABU6YPG6_9FABA</name>
<proteinExistence type="predicted"/>
<dbReference type="PANTHER" id="PTHR46033">
    <property type="entry name" value="PROTEIN MAIN-LIKE 2"/>
    <property type="match status" value="1"/>
</dbReference>
<evidence type="ECO:0000259" key="1">
    <source>
        <dbReference type="Pfam" id="PF10536"/>
    </source>
</evidence>
<organism evidence="2 3">
    <name type="scientific">Stylosanthes scabra</name>
    <dbReference type="NCBI Taxonomy" id="79078"/>
    <lineage>
        <taxon>Eukaryota</taxon>
        <taxon>Viridiplantae</taxon>
        <taxon>Streptophyta</taxon>
        <taxon>Embryophyta</taxon>
        <taxon>Tracheophyta</taxon>
        <taxon>Spermatophyta</taxon>
        <taxon>Magnoliopsida</taxon>
        <taxon>eudicotyledons</taxon>
        <taxon>Gunneridae</taxon>
        <taxon>Pentapetalae</taxon>
        <taxon>rosids</taxon>
        <taxon>fabids</taxon>
        <taxon>Fabales</taxon>
        <taxon>Fabaceae</taxon>
        <taxon>Papilionoideae</taxon>
        <taxon>50 kb inversion clade</taxon>
        <taxon>dalbergioids sensu lato</taxon>
        <taxon>Dalbergieae</taxon>
        <taxon>Pterocarpus clade</taxon>
        <taxon>Stylosanthes</taxon>
    </lineage>
</organism>
<dbReference type="Proteomes" id="UP001341840">
    <property type="component" value="Unassembled WGS sequence"/>
</dbReference>
<sequence>MGMGENAIPPPGSEWVNWVARNNEQRRWTIHDYRQMLDNITNDSRPYDEHWLGANLVPNDMFTHADLWSALSPLISFECLEWCLINWVLRQFGWAQGIPDEPRNLGKYHNEYLTGPKIKNWGVEYNDWIGEWINRAPLWHPNNDPPTGVPMEEYFGNMDKGSLRSKKRRFGAFLDRAPRLSVAKHPELKVWA</sequence>
<accession>A0ABU6YPG6</accession>
<gene>
    <name evidence="2" type="ORF">PIB30_081980</name>
</gene>
<dbReference type="InterPro" id="IPR019557">
    <property type="entry name" value="AminoTfrase-like_pln_mobile"/>
</dbReference>
<comment type="caution">
    <text evidence="2">The sequence shown here is derived from an EMBL/GenBank/DDBJ whole genome shotgun (WGS) entry which is preliminary data.</text>
</comment>
<evidence type="ECO:0000313" key="2">
    <source>
        <dbReference type="EMBL" id="MED6212297.1"/>
    </source>
</evidence>
<evidence type="ECO:0000313" key="3">
    <source>
        <dbReference type="Proteomes" id="UP001341840"/>
    </source>
</evidence>
<feature type="domain" description="Aminotransferase-like plant mobile" evidence="1">
    <location>
        <begin position="16"/>
        <end position="122"/>
    </location>
</feature>
<reference evidence="2 3" key="1">
    <citation type="journal article" date="2023" name="Plants (Basel)">
        <title>Bridging the Gap: Combining Genomics and Transcriptomics Approaches to Understand Stylosanthes scabra, an Orphan Legume from the Brazilian Caatinga.</title>
        <authorList>
            <person name="Ferreira-Neto J.R.C."/>
            <person name="da Silva M.D."/>
            <person name="Binneck E."/>
            <person name="de Melo N.F."/>
            <person name="da Silva R.H."/>
            <person name="de Melo A.L.T.M."/>
            <person name="Pandolfi V."/>
            <person name="Bustamante F.O."/>
            <person name="Brasileiro-Vidal A.C."/>
            <person name="Benko-Iseppon A.M."/>
        </authorList>
    </citation>
    <scope>NUCLEOTIDE SEQUENCE [LARGE SCALE GENOMIC DNA]</scope>
    <source>
        <tissue evidence="2">Leaves</tissue>
    </source>
</reference>